<keyword evidence="1" id="KW-0812">Transmembrane</keyword>
<reference evidence="5" key="1">
    <citation type="submission" date="2015-02" db="EMBL/GenBank/DDBJ databases">
        <title>Genome sequencing for Strongylocentrotus purpuratus.</title>
        <authorList>
            <person name="Murali S."/>
            <person name="Liu Y."/>
            <person name="Vee V."/>
            <person name="English A."/>
            <person name="Wang M."/>
            <person name="Skinner E."/>
            <person name="Han Y."/>
            <person name="Muzny D.M."/>
            <person name="Worley K.C."/>
            <person name="Gibbs R.A."/>
        </authorList>
    </citation>
    <scope>NUCLEOTIDE SEQUENCE</scope>
</reference>
<keyword evidence="2" id="KW-0732">Signal</keyword>
<accession>A0A7M7T247</accession>
<dbReference type="CDD" id="cd08544">
    <property type="entry name" value="Reeler"/>
    <property type="match status" value="1"/>
</dbReference>
<dbReference type="InParanoid" id="A0A7M7T247"/>
<dbReference type="InterPro" id="IPR051237">
    <property type="entry name" value="Ferric-chelate_Red/DefProt"/>
</dbReference>
<feature type="chain" id="PRO_5029468850" description="Reelin domain-containing protein" evidence="2">
    <location>
        <begin position="24"/>
        <end position="200"/>
    </location>
</feature>
<dbReference type="FunFam" id="2.60.40.4060:FF:000003">
    <property type="entry name" value="Ferric chelate reductase 1"/>
    <property type="match status" value="1"/>
</dbReference>
<dbReference type="AlphaFoldDB" id="A0A7M7T247"/>
<evidence type="ECO:0000313" key="4">
    <source>
        <dbReference type="EnsemblMetazoa" id="XP_030848228"/>
    </source>
</evidence>
<proteinExistence type="predicted"/>
<evidence type="ECO:0000259" key="3">
    <source>
        <dbReference type="PROSITE" id="PS51019"/>
    </source>
</evidence>
<dbReference type="Proteomes" id="UP000007110">
    <property type="component" value="Unassembled WGS sequence"/>
</dbReference>
<dbReference type="KEGG" id="spu:115918845"/>
<keyword evidence="1" id="KW-1133">Transmembrane helix</keyword>
<feature type="signal peptide" evidence="2">
    <location>
        <begin position="1"/>
        <end position="23"/>
    </location>
</feature>
<keyword evidence="5" id="KW-1185">Reference proteome</keyword>
<dbReference type="InterPro" id="IPR042307">
    <property type="entry name" value="Reeler_sf"/>
</dbReference>
<evidence type="ECO:0000256" key="1">
    <source>
        <dbReference type="SAM" id="Phobius"/>
    </source>
</evidence>
<feature type="domain" description="Reelin" evidence="3">
    <location>
        <begin position="14"/>
        <end position="185"/>
    </location>
</feature>
<dbReference type="OrthoDB" id="6418377at2759"/>
<keyword evidence="1" id="KW-0472">Membrane</keyword>
<organism evidence="4 5">
    <name type="scientific">Strongylocentrotus purpuratus</name>
    <name type="common">Purple sea urchin</name>
    <dbReference type="NCBI Taxonomy" id="7668"/>
    <lineage>
        <taxon>Eukaryota</taxon>
        <taxon>Metazoa</taxon>
        <taxon>Echinodermata</taxon>
        <taxon>Eleutherozoa</taxon>
        <taxon>Echinozoa</taxon>
        <taxon>Echinoidea</taxon>
        <taxon>Euechinoidea</taxon>
        <taxon>Echinacea</taxon>
        <taxon>Camarodonta</taxon>
        <taxon>Echinidea</taxon>
        <taxon>Strongylocentrotidae</taxon>
        <taxon>Strongylocentrotus</taxon>
    </lineage>
</organism>
<dbReference type="OMA" id="THKNANP"/>
<reference evidence="4" key="2">
    <citation type="submission" date="2021-01" db="UniProtKB">
        <authorList>
            <consortium name="EnsemblMetazoa"/>
        </authorList>
    </citation>
    <scope>IDENTIFICATION</scope>
</reference>
<dbReference type="Gene3D" id="2.60.40.4060">
    <property type="entry name" value="Reeler domain"/>
    <property type="match status" value="1"/>
</dbReference>
<dbReference type="PANTHER" id="PTHR45828">
    <property type="entry name" value="CYTOCHROME B561/FERRIC REDUCTASE TRANSMEMBRANE"/>
    <property type="match status" value="1"/>
</dbReference>
<dbReference type="Pfam" id="PF02014">
    <property type="entry name" value="Reeler"/>
    <property type="match status" value="1"/>
</dbReference>
<dbReference type="PANTHER" id="PTHR45828:SF36">
    <property type="entry name" value="REELIN DOMAIN-CONTAINING PROTEIN"/>
    <property type="match status" value="1"/>
</dbReference>
<evidence type="ECO:0000313" key="5">
    <source>
        <dbReference type="Proteomes" id="UP000007110"/>
    </source>
</evidence>
<protein>
    <recommendedName>
        <fullName evidence="3">Reelin domain-containing protein</fullName>
    </recommendedName>
</protein>
<dbReference type="InterPro" id="IPR002861">
    <property type="entry name" value="Reeler_dom"/>
</dbReference>
<dbReference type="GeneID" id="115918845"/>
<name>A0A7M7T247_STRPU</name>
<sequence>MKIARREAFVFLAVMLVIVDVDARSNGAPVGSNPEICDTMIPGHGISAQVTKSPFSIVPAKMKYMPGKKFSVTINATQSQQFKGIFMQMRRNDTDAIVGTWSVMDADKFKTVSCAGVEDNAVTHVDKTMKGTVNKFMWTPPKDFDDAVYVAATFVESYSSYWVKQTSSTISADTKLTSSLVLTIVMISISLSTTFLGLEF</sequence>
<dbReference type="PROSITE" id="PS51019">
    <property type="entry name" value="REELIN"/>
    <property type="match status" value="1"/>
</dbReference>
<feature type="transmembrane region" description="Helical" evidence="1">
    <location>
        <begin position="176"/>
        <end position="198"/>
    </location>
</feature>
<dbReference type="GO" id="GO:0016020">
    <property type="term" value="C:membrane"/>
    <property type="evidence" value="ECO:0000318"/>
    <property type="project" value="GO_Central"/>
</dbReference>
<evidence type="ECO:0000256" key="2">
    <source>
        <dbReference type="SAM" id="SignalP"/>
    </source>
</evidence>
<dbReference type="EnsemblMetazoa" id="XM_030992368">
    <property type="protein sequence ID" value="XP_030848228"/>
    <property type="gene ID" value="LOC115918845"/>
</dbReference>
<dbReference type="RefSeq" id="XP_030848228.1">
    <property type="nucleotide sequence ID" value="XM_030992368.1"/>
</dbReference>